<dbReference type="EMBL" id="BTPU01000011">
    <property type="protein sequence ID" value="GMQ61661.1"/>
    <property type="molecule type" value="Genomic_DNA"/>
</dbReference>
<sequence length="437" mass="49852">MRTFEEINKKRLENLNKTLKNIHKSPMYRDKYNFEIEELNDLSELRKFEITTKEELRAYSPSGNLAADMKKVVQYHETSGTTGKSISTWLTNSDHQVWCDEMESVALKFNENDILAIRFPYALSFPAHIIQDIVKKAGGVAIPIDSRGVVTPHTRVINLMLKLKITTIACLPLELIMLAETAKLMGYDPKEDFKSLRGFYTIGELLTKERKKQIENIWGVPVYDNYGLTECGVVATACENGHLHVVDENFIIEILDPETLEPVPNGEKGIITISNINFEGNPLIRYYTGDIGRIVDGNTCECGKSSEIIEHFGRIYDIIKIGDQEILMQELQDAILKATGDKVSPFWMVSFNKKRLTINFEESDDREVLDKKAAEQEISNLLGCECKIKLNKYGELFDREKLLKMQLTIKPKYIADYSQTSDYPCTLNDLLKGYGTF</sequence>
<proteinExistence type="predicted"/>
<keyword evidence="2" id="KW-1185">Reference proteome</keyword>
<protein>
    <submittedName>
        <fullName evidence="1">Phenylacetate--CoA ligase family protein</fullName>
    </submittedName>
</protein>
<name>A0ACB5UFD9_9FIRM</name>
<keyword evidence="1" id="KW-0436">Ligase</keyword>
<evidence type="ECO:0000313" key="2">
    <source>
        <dbReference type="Proteomes" id="UP001374599"/>
    </source>
</evidence>
<accession>A0ACB5UFD9</accession>
<comment type="caution">
    <text evidence="1">The sequence shown here is derived from an EMBL/GenBank/DDBJ whole genome shotgun (WGS) entry which is preliminary data.</text>
</comment>
<reference evidence="1" key="1">
    <citation type="submission" date="2023-09" db="EMBL/GenBank/DDBJ databases">
        <title>Vallitalea sediminicola and Vallitalea maricola sp. nov., anaerobic bacteria isolated from marine sediment.</title>
        <authorList>
            <person name="Hirano S."/>
            <person name="Maeda A."/>
            <person name="Terahara T."/>
            <person name="Mori K."/>
            <person name="Hamada M."/>
            <person name="Matsumoto R."/>
            <person name="Kobayashi T."/>
        </authorList>
    </citation>
    <scope>NUCLEOTIDE SEQUENCE</scope>
    <source>
        <strain evidence="1">AN17-2</strain>
    </source>
</reference>
<gene>
    <name evidence="1" type="ORF">AN2V17_08900</name>
</gene>
<dbReference type="Proteomes" id="UP001374599">
    <property type="component" value="Unassembled WGS sequence"/>
</dbReference>
<organism evidence="1 2">
    <name type="scientific">Vallitalea maricola</name>
    <dbReference type="NCBI Taxonomy" id="3074433"/>
    <lineage>
        <taxon>Bacteria</taxon>
        <taxon>Bacillati</taxon>
        <taxon>Bacillota</taxon>
        <taxon>Clostridia</taxon>
        <taxon>Lachnospirales</taxon>
        <taxon>Vallitaleaceae</taxon>
        <taxon>Vallitalea</taxon>
    </lineage>
</organism>
<evidence type="ECO:0000313" key="1">
    <source>
        <dbReference type="EMBL" id="GMQ61661.1"/>
    </source>
</evidence>